<evidence type="ECO:0000313" key="1">
    <source>
        <dbReference type="EMBL" id="MPC89891.1"/>
    </source>
</evidence>
<name>A0A5B7IWF3_PORTR</name>
<comment type="caution">
    <text evidence="1">The sequence shown here is derived from an EMBL/GenBank/DDBJ whole genome shotgun (WGS) entry which is preliminary data.</text>
</comment>
<evidence type="ECO:0000313" key="2">
    <source>
        <dbReference type="Proteomes" id="UP000324222"/>
    </source>
</evidence>
<reference evidence="1 2" key="1">
    <citation type="submission" date="2019-05" db="EMBL/GenBank/DDBJ databases">
        <title>Another draft genome of Portunus trituberculatus and its Hox gene families provides insights of decapod evolution.</title>
        <authorList>
            <person name="Jeong J.-H."/>
            <person name="Song I."/>
            <person name="Kim S."/>
            <person name="Choi T."/>
            <person name="Kim D."/>
            <person name="Ryu S."/>
            <person name="Kim W."/>
        </authorList>
    </citation>
    <scope>NUCLEOTIDE SEQUENCE [LARGE SCALE GENOMIC DNA]</scope>
    <source>
        <tissue evidence="1">Muscle</tissue>
    </source>
</reference>
<keyword evidence="2" id="KW-1185">Reference proteome</keyword>
<protein>
    <submittedName>
        <fullName evidence="1">Uncharacterized protein</fullName>
    </submittedName>
</protein>
<sequence length="70" mass="7844">MSHLTQFLSGFASLTTTTLTARTHSIGLWVKAWQRGSSHLNFMPPIHSSAPLLLSFSHFRNFSDTVPKED</sequence>
<dbReference type="EMBL" id="VSRR010082530">
    <property type="protein sequence ID" value="MPC89891.1"/>
    <property type="molecule type" value="Genomic_DNA"/>
</dbReference>
<dbReference type="Proteomes" id="UP000324222">
    <property type="component" value="Unassembled WGS sequence"/>
</dbReference>
<proteinExistence type="predicted"/>
<organism evidence="1 2">
    <name type="scientific">Portunus trituberculatus</name>
    <name type="common">Swimming crab</name>
    <name type="synonym">Neptunus trituberculatus</name>
    <dbReference type="NCBI Taxonomy" id="210409"/>
    <lineage>
        <taxon>Eukaryota</taxon>
        <taxon>Metazoa</taxon>
        <taxon>Ecdysozoa</taxon>
        <taxon>Arthropoda</taxon>
        <taxon>Crustacea</taxon>
        <taxon>Multicrustacea</taxon>
        <taxon>Malacostraca</taxon>
        <taxon>Eumalacostraca</taxon>
        <taxon>Eucarida</taxon>
        <taxon>Decapoda</taxon>
        <taxon>Pleocyemata</taxon>
        <taxon>Brachyura</taxon>
        <taxon>Eubrachyura</taxon>
        <taxon>Portunoidea</taxon>
        <taxon>Portunidae</taxon>
        <taxon>Portuninae</taxon>
        <taxon>Portunus</taxon>
    </lineage>
</organism>
<dbReference type="AlphaFoldDB" id="A0A5B7IWF3"/>
<gene>
    <name evidence="1" type="ORF">E2C01_084854</name>
</gene>
<accession>A0A5B7IWF3</accession>